<dbReference type="AlphaFoldDB" id="A0A8S1IW24"/>
<keyword evidence="1" id="KW-0067">ATP-binding</keyword>
<comment type="caution">
    <text evidence="3">The sequence shown here is derived from an EMBL/GenBank/DDBJ whole genome shotgun (WGS) entry which is preliminary data.</text>
</comment>
<dbReference type="PANTHER" id="PTHR44329:SF260">
    <property type="entry name" value="PROTEIN KINASE DOMAIN-CONTAINING PROTEIN"/>
    <property type="match status" value="1"/>
</dbReference>
<feature type="domain" description="Protein kinase" evidence="2">
    <location>
        <begin position="568"/>
        <end position="834"/>
    </location>
</feature>
<dbReference type="Gene3D" id="3.30.200.20">
    <property type="entry name" value="Phosphorylase Kinase, domain 1"/>
    <property type="match status" value="1"/>
</dbReference>
<proteinExistence type="predicted"/>
<dbReference type="PROSITE" id="PS50011">
    <property type="entry name" value="PROTEIN_KINASE_DOM"/>
    <property type="match status" value="2"/>
</dbReference>
<dbReference type="SUPFAM" id="SSF56112">
    <property type="entry name" value="Protein kinase-like (PK-like)"/>
    <property type="match status" value="2"/>
</dbReference>
<dbReference type="InterPro" id="IPR011009">
    <property type="entry name" value="Kinase-like_dom_sf"/>
</dbReference>
<evidence type="ECO:0000259" key="2">
    <source>
        <dbReference type="PROSITE" id="PS50011"/>
    </source>
</evidence>
<dbReference type="PROSITE" id="PS00107">
    <property type="entry name" value="PROTEIN_KINASE_ATP"/>
    <property type="match status" value="1"/>
</dbReference>
<evidence type="ECO:0000313" key="4">
    <source>
        <dbReference type="Proteomes" id="UP000708148"/>
    </source>
</evidence>
<dbReference type="InterPro" id="IPR001245">
    <property type="entry name" value="Ser-Thr/Tyr_kinase_cat_dom"/>
</dbReference>
<evidence type="ECO:0000313" key="3">
    <source>
        <dbReference type="EMBL" id="CAD7699149.1"/>
    </source>
</evidence>
<evidence type="ECO:0000256" key="1">
    <source>
        <dbReference type="PROSITE-ProRule" id="PRU10141"/>
    </source>
</evidence>
<dbReference type="OrthoDB" id="1335080at2759"/>
<dbReference type="GO" id="GO:0004674">
    <property type="term" value="F:protein serine/threonine kinase activity"/>
    <property type="evidence" value="ECO:0007669"/>
    <property type="project" value="TreeGrafter"/>
</dbReference>
<feature type="domain" description="Protein kinase" evidence="2">
    <location>
        <begin position="143"/>
        <end position="401"/>
    </location>
</feature>
<sequence>MEFLDAQLKKLEGLEKPPSATARELANFELQHGKGERLLTKHADHFDINDFCTTPEARSLVEDICGCLQHIIDVWGMGSAVGIECTVPRDDFREDEKYLNSLLNFALRDVHGDVKPELLHQWEAIKARHKDTLKYLQIIKDNALQNEKILGGDQGMVFEAVLDGTPVAVKKITRVKGDLPIVEFAELFKQALRYATLFPNPCLVRPLAVTTSGSMVVELADANLHELCHSKTRLAWRSKARLLLQGGEGLAYIHAHGLAHGDVRPQELLLYGTNPETCHLKVRPFLWFASKMERARTRKRFWTPLWMAPELYDDKPLSQKSDVYSFGVVCYAFISQTMPFGGEASTEGAIMARKLRGREPCAVDPQDCPPQMLQLMRQCCALDPAERPTMQLVCDILLNLLEDWEALDHQGQTHHQEVQYNHGIINFLDLQLQQVRKLVVPPTVKEEALVNFNLQLGRGERLIAKHSALFDVKDFYRTEDACAAVEKICECLREALEEWGLPSAARIQVSISLGTVEQDEQFLENLLSYLLKDVQCAIQDSILQHWSACKDHHAQNMKMLEIIDEGDLKIQERLGTGGHGAVYKAIWHQTRSSREVAVKKCISGEQDELPMGKYAEFLREALVHAALNDHKHIIQLLAITTSGSIVMELAETDLDKWCHVREKLPWDLKARLLQMGSSALKHIHSKNRVHGDVKPQNFLLCGMCTDDYCLKVSDFGVAFEEAQSRAMTVRIGQGTPRWMAPEAYFDQPITQMSDVFSFGVLCCEVVSQKYPYGGWRANEHSIMRKKSRGEPPCHIQVPEDCPAEAWKIIEKCCAVDPKERPTMTEVDNRFKDILEECSPVEGQGRHLGEND</sequence>
<accession>A0A8S1IW24</accession>
<reference evidence="3" key="1">
    <citation type="submission" date="2020-12" db="EMBL/GenBank/DDBJ databases">
        <authorList>
            <person name="Iha C."/>
        </authorList>
    </citation>
    <scope>NUCLEOTIDE SEQUENCE</scope>
</reference>
<dbReference type="Pfam" id="PF00069">
    <property type="entry name" value="Pkinase"/>
    <property type="match status" value="1"/>
</dbReference>
<keyword evidence="4" id="KW-1185">Reference proteome</keyword>
<name>A0A8S1IW24_9CHLO</name>
<gene>
    <name evidence="3" type="ORF">OSTQU699_LOCUS4508</name>
</gene>
<dbReference type="InterPro" id="IPR017441">
    <property type="entry name" value="Protein_kinase_ATP_BS"/>
</dbReference>
<organism evidence="3 4">
    <name type="scientific">Ostreobium quekettii</name>
    <dbReference type="NCBI Taxonomy" id="121088"/>
    <lineage>
        <taxon>Eukaryota</taxon>
        <taxon>Viridiplantae</taxon>
        <taxon>Chlorophyta</taxon>
        <taxon>core chlorophytes</taxon>
        <taxon>Ulvophyceae</taxon>
        <taxon>TCBD clade</taxon>
        <taxon>Bryopsidales</taxon>
        <taxon>Ostreobineae</taxon>
        <taxon>Ostreobiaceae</taxon>
        <taxon>Ostreobium</taxon>
    </lineage>
</organism>
<protein>
    <recommendedName>
        <fullName evidence="2">Protein kinase domain-containing protein</fullName>
    </recommendedName>
</protein>
<keyword evidence="1" id="KW-0547">Nucleotide-binding</keyword>
<feature type="binding site" evidence="1">
    <location>
        <position position="600"/>
    </location>
    <ligand>
        <name>ATP</name>
        <dbReference type="ChEBI" id="CHEBI:30616"/>
    </ligand>
</feature>
<dbReference type="InterPro" id="IPR000719">
    <property type="entry name" value="Prot_kinase_dom"/>
</dbReference>
<dbReference type="Pfam" id="PF07714">
    <property type="entry name" value="PK_Tyr_Ser-Thr"/>
    <property type="match status" value="1"/>
</dbReference>
<dbReference type="InterPro" id="IPR051681">
    <property type="entry name" value="Ser/Thr_Kinases-Pseudokinases"/>
</dbReference>
<dbReference type="EMBL" id="CAJHUC010000960">
    <property type="protein sequence ID" value="CAD7699149.1"/>
    <property type="molecule type" value="Genomic_DNA"/>
</dbReference>
<dbReference type="Gene3D" id="1.10.510.10">
    <property type="entry name" value="Transferase(Phosphotransferase) domain 1"/>
    <property type="match status" value="2"/>
</dbReference>
<dbReference type="Proteomes" id="UP000708148">
    <property type="component" value="Unassembled WGS sequence"/>
</dbReference>
<dbReference type="SMART" id="SM00220">
    <property type="entry name" value="S_TKc"/>
    <property type="match status" value="2"/>
</dbReference>
<dbReference type="PANTHER" id="PTHR44329">
    <property type="entry name" value="SERINE/THREONINE-PROTEIN KINASE TNNI3K-RELATED"/>
    <property type="match status" value="1"/>
</dbReference>
<dbReference type="GO" id="GO:0005524">
    <property type="term" value="F:ATP binding"/>
    <property type="evidence" value="ECO:0007669"/>
    <property type="project" value="UniProtKB-UniRule"/>
</dbReference>